<proteinExistence type="predicted"/>
<dbReference type="EMBL" id="MU003495">
    <property type="protein sequence ID" value="KAF2475649.1"/>
    <property type="molecule type" value="Genomic_DNA"/>
</dbReference>
<dbReference type="Proteomes" id="UP000799755">
    <property type="component" value="Unassembled WGS sequence"/>
</dbReference>
<comment type="caution">
    <text evidence="1">The sequence shown here is derived from an EMBL/GenBank/DDBJ whole genome shotgun (WGS) entry which is preliminary data.</text>
</comment>
<evidence type="ECO:0000313" key="2">
    <source>
        <dbReference type="Proteomes" id="UP000799755"/>
    </source>
</evidence>
<name>A0ACB6R8Q4_9PLEO</name>
<reference evidence="1" key="1">
    <citation type="journal article" date="2020" name="Stud. Mycol.">
        <title>101 Dothideomycetes genomes: a test case for predicting lifestyles and emergence of pathogens.</title>
        <authorList>
            <person name="Haridas S."/>
            <person name="Albert R."/>
            <person name="Binder M."/>
            <person name="Bloem J."/>
            <person name="Labutti K."/>
            <person name="Salamov A."/>
            <person name="Andreopoulos B."/>
            <person name="Baker S."/>
            <person name="Barry K."/>
            <person name="Bills G."/>
            <person name="Bluhm B."/>
            <person name="Cannon C."/>
            <person name="Castanera R."/>
            <person name="Culley D."/>
            <person name="Daum C."/>
            <person name="Ezra D."/>
            <person name="Gonzalez J."/>
            <person name="Henrissat B."/>
            <person name="Kuo A."/>
            <person name="Liang C."/>
            <person name="Lipzen A."/>
            <person name="Lutzoni F."/>
            <person name="Magnuson J."/>
            <person name="Mondo S."/>
            <person name="Nolan M."/>
            <person name="Ohm R."/>
            <person name="Pangilinan J."/>
            <person name="Park H.-J."/>
            <person name="Ramirez L."/>
            <person name="Alfaro M."/>
            <person name="Sun H."/>
            <person name="Tritt A."/>
            <person name="Yoshinaga Y."/>
            <person name="Zwiers L.-H."/>
            <person name="Turgeon B."/>
            <person name="Goodwin S."/>
            <person name="Spatafora J."/>
            <person name="Crous P."/>
            <person name="Grigoriev I."/>
        </authorList>
    </citation>
    <scope>NUCLEOTIDE SEQUENCE</scope>
    <source>
        <strain evidence="1">ATCC 200398</strain>
    </source>
</reference>
<gene>
    <name evidence="1" type="ORF">BDR25DRAFT_87449</name>
</gene>
<protein>
    <submittedName>
        <fullName evidence="1">Uncharacterized protein</fullName>
    </submittedName>
</protein>
<sequence>TDRPRHSRAGGLFSTPIFFEEFLVFTSGFQGPRSTIPSCSEQSSDLCLSQVNSCDSSFHRERTESHSNHHGSESTSGLIDQALSYSDPLSNIEPSLDPSSVSFSTSSLSMTDTLLDTSPESFFQTTDWSAPSCSQSVGLTSFPIHDEAGPGVIGGVQSSHPFVPSYAAPNHLSTTPIGVGNLYNPGSIQFTGKDDPHNSGPSPASPETRNSSSSEGSSSTPKLSTRPRVTQPIDSARVEKRRQNTLAARRYRQKRVDQMTSLESALKETQSERDALKVRVARLEGEVETLRHLLRS</sequence>
<evidence type="ECO:0000313" key="1">
    <source>
        <dbReference type="EMBL" id="KAF2475649.1"/>
    </source>
</evidence>
<organism evidence="1 2">
    <name type="scientific">Lindgomyces ingoldianus</name>
    <dbReference type="NCBI Taxonomy" id="673940"/>
    <lineage>
        <taxon>Eukaryota</taxon>
        <taxon>Fungi</taxon>
        <taxon>Dikarya</taxon>
        <taxon>Ascomycota</taxon>
        <taxon>Pezizomycotina</taxon>
        <taxon>Dothideomycetes</taxon>
        <taxon>Pleosporomycetidae</taxon>
        <taxon>Pleosporales</taxon>
        <taxon>Lindgomycetaceae</taxon>
        <taxon>Lindgomyces</taxon>
    </lineage>
</organism>
<feature type="non-terminal residue" evidence="1">
    <location>
        <position position="1"/>
    </location>
</feature>
<accession>A0ACB6R8Q4</accession>
<keyword evidence="2" id="KW-1185">Reference proteome</keyword>